<dbReference type="AlphaFoldDB" id="X1F307"/>
<comment type="caution">
    <text evidence="1">The sequence shown here is derived from an EMBL/GenBank/DDBJ whole genome shotgun (WGS) entry which is preliminary data.</text>
</comment>
<name>X1F307_9ZZZZ</name>
<proteinExistence type="predicted"/>
<evidence type="ECO:0000313" key="1">
    <source>
        <dbReference type="EMBL" id="GAH39986.1"/>
    </source>
</evidence>
<reference evidence="1" key="1">
    <citation type="journal article" date="2014" name="Front. Microbiol.">
        <title>High frequency of phylogenetically diverse reductive dehalogenase-homologous genes in deep subseafloor sedimentary metagenomes.</title>
        <authorList>
            <person name="Kawai M."/>
            <person name="Futagami T."/>
            <person name="Toyoda A."/>
            <person name="Takaki Y."/>
            <person name="Nishi S."/>
            <person name="Hori S."/>
            <person name="Arai W."/>
            <person name="Tsubouchi T."/>
            <person name="Morono Y."/>
            <person name="Uchiyama I."/>
            <person name="Ito T."/>
            <person name="Fujiyama A."/>
            <person name="Inagaki F."/>
            <person name="Takami H."/>
        </authorList>
    </citation>
    <scope>NUCLEOTIDE SEQUENCE</scope>
    <source>
        <strain evidence="1">Expedition CK06-06</strain>
    </source>
</reference>
<dbReference type="EMBL" id="BARU01009663">
    <property type="protein sequence ID" value="GAH39986.1"/>
    <property type="molecule type" value="Genomic_DNA"/>
</dbReference>
<organism evidence="1">
    <name type="scientific">marine sediment metagenome</name>
    <dbReference type="NCBI Taxonomy" id="412755"/>
    <lineage>
        <taxon>unclassified sequences</taxon>
        <taxon>metagenomes</taxon>
        <taxon>ecological metagenomes</taxon>
    </lineage>
</organism>
<protein>
    <submittedName>
        <fullName evidence="1">Uncharacterized protein</fullName>
    </submittedName>
</protein>
<gene>
    <name evidence="1" type="ORF">S03H2_18605</name>
</gene>
<accession>X1F307</accession>
<sequence length="49" mass="6015">MEDKEYWFIWNGDWVGIKCALLGEFLRQWKELRFGKPVENKKLDKRGKK</sequence>